<evidence type="ECO:0000256" key="5">
    <source>
        <dbReference type="ARBA" id="ARBA00022989"/>
    </source>
</evidence>
<evidence type="ECO:0000256" key="4">
    <source>
        <dbReference type="ARBA" id="ARBA00022692"/>
    </source>
</evidence>
<evidence type="ECO:0000313" key="8">
    <source>
        <dbReference type="EMBL" id="QED30315.1"/>
    </source>
</evidence>
<name>A0A5B8XXG0_9DELT</name>
<dbReference type="PANTHER" id="PTHR33452:SF1">
    <property type="entry name" value="INNER MEMBRANE PROTEIN YPHA-RELATED"/>
    <property type="match status" value="1"/>
</dbReference>
<dbReference type="InterPro" id="IPR032808">
    <property type="entry name" value="DoxX"/>
</dbReference>
<dbReference type="Proteomes" id="UP000321595">
    <property type="component" value="Chromosome"/>
</dbReference>
<accession>A0A5B8XXG0</accession>
<evidence type="ECO:0000256" key="7">
    <source>
        <dbReference type="SAM" id="Phobius"/>
    </source>
</evidence>
<dbReference type="PANTHER" id="PTHR33452">
    <property type="entry name" value="OXIDOREDUCTASE CATD-RELATED"/>
    <property type="match status" value="1"/>
</dbReference>
<dbReference type="AlphaFoldDB" id="A0A5B8XXG0"/>
<evidence type="ECO:0000256" key="6">
    <source>
        <dbReference type="ARBA" id="ARBA00023136"/>
    </source>
</evidence>
<evidence type="ECO:0000313" key="9">
    <source>
        <dbReference type="Proteomes" id="UP000321595"/>
    </source>
</evidence>
<feature type="transmembrane region" description="Helical" evidence="7">
    <location>
        <begin position="81"/>
        <end position="98"/>
    </location>
</feature>
<sequence>MPWFDSLKDHGLLWMRVALGLSFVAHGWPKLAGGQERWEQVGSAVSHIGIDFGHLAFGLAAAGTELIGGMLLAIGLATRPVSFLLAFTMFVAMMMHISNDAGFVKISHPMELGIVFIGLLLMGPGRFSVDHRLK</sequence>
<feature type="transmembrane region" description="Helical" evidence="7">
    <location>
        <begin position="52"/>
        <end position="74"/>
    </location>
</feature>
<comment type="similarity">
    <text evidence="2">Belongs to the DoxX family.</text>
</comment>
<dbReference type="OrthoDB" id="9813193at2"/>
<keyword evidence="9" id="KW-1185">Reference proteome</keyword>
<dbReference type="Pfam" id="PF07681">
    <property type="entry name" value="DoxX"/>
    <property type="match status" value="1"/>
</dbReference>
<dbReference type="InterPro" id="IPR051907">
    <property type="entry name" value="DoxX-like_oxidoreductase"/>
</dbReference>
<dbReference type="EMBL" id="CP042467">
    <property type="protein sequence ID" value="QED30315.1"/>
    <property type="molecule type" value="Genomic_DNA"/>
</dbReference>
<reference evidence="8 9" key="1">
    <citation type="submission" date="2019-08" db="EMBL/GenBank/DDBJ databases">
        <authorList>
            <person name="Liang Q."/>
        </authorList>
    </citation>
    <scope>NUCLEOTIDE SEQUENCE [LARGE SCALE GENOMIC DNA]</scope>
    <source>
        <strain evidence="8 9">V1718</strain>
    </source>
</reference>
<keyword evidence="6 7" id="KW-0472">Membrane</keyword>
<evidence type="ECO:0000256" key="1">
    <source>
        <dbReference type="ARBA" id="ARBA00004651"/>
    </source>
</evidence>
<organism evidence="8 9">
    <name type="scientific">Microvenator marinus</name>
    <dbReference type="NCBI Taxonomy" id="2600177"/>
    <lineage>
        <taxon>Bacteria</taxon>
        <taxon>Deltaproteobacteria</taxon>
        <taxon>Bradymonadales</taxon>
        <taxon>Microvenatoraceae</taxon>
        <taxon>Microvenator</taxon>
    </lineage>
</organism>
<proteinExistence type="inferred from homology"/>
<comment type="subcellular location">
    <subcellularLocation>
        <location evidence="1">Cell membrane</location>
        <topology evidence="1">Multi-pass membrane protein</topology>
    </subcellularLocation>
</comment>
<evidence type="ECO:0000256" key="3">
    <source>
        <dbReference type="ARBA" id="ARBA00022475"/>
    </source>
</evidence>
<dbReference type="KEGG" id="bbae:FRD01_08875"/>
<gene>
    <name evidence="8" type="ORF">FRD01_08875</name>
</gene>
<protein>
    <submittedName>
        <fullName evidence="8">DoxX family protein</fullName>
    </submittedName>
</protein>
<keyword evidence="4 7" id="KW-0812">Transmembrane</keyword>
<feature type="transmembrane region" description="Helical" evidence="7">
    <location>
        <begin position="110"/>
        <end position="129"/>
    </location>
</feature>
<keyword evidence="5 7" id="KW-1133">Transmembrane helix</keyword>
<evidence type="ECO:0000256" key="2">
    <source>
        <dbReference type="ARBA" id="ARBA00006679"/>
    </source>
</evidence>
<keyword evidence="3" id="KW-1003">Cell membrane</keyword>
<dbReference type="GO" id="GO:0005886">
    <property type="term" value="C:plasma membrane"/>
    <property type="evidence" value="ECO:0007669"/>
    <property type="project" value="UniProtKB-SubCell"/>
</dbReference>